<sequence length="468" mass="50777">MRFAMPIQRQTASDHHFTPPLRHLYHPMALSILKEKLLPEPRTDGMDTLRGHEIADDEDDFGPADDAAIETPPLVGADERRMQVRAYNYWASLLGDRSLPSIEDLAPQDLEDFGPFSVLLDFSTGLENPAIVYLGTALREECEIDGPIQYINDVPARSLLSRLTDHYLQIIANAAPIGFEAGFVNQRDAEILYRGILMPFSSDDETIDFVFGVINWKEAASQAVTAEIDREVEAALLSSPAAPPVAPIWADGPAVEDFDTLDLGGMESPDEDAPLADWLALARDSAEQARTSEARSHAALYRAIGLSYDFALVTLARPEEYAELLENSGLKVQARAPMTAVVKLVFGSSYDKTRITEYATALDHARANGIALGSFGDYLANYDGGLKALVRDERAQRRTDGPAKPDRQQTARAAMKAAAALDPFTVATDGDGLAVVIARREKDGSLAIVGALPEGSEIGQRAIVAAAN</sequence>
<comment type="caution">
    <text evidence="1">The sequence shown here is derived from an EMBL/GenBank/DDBJ whole genome shotgun (WGS) entry which is preliminary data.</text>
</comment>
<dbReference type="Proteomes" id="UP000221538">
    <property type="component" value="Unassembled WGS sequence"/>
</dbReference>
<proteinExistence type="predicted"/>
<accession>A0A292ZHB1</accession>
<organism evidence="1 2">
    <name type="scientific">Sphingobium fuliginis (strain ATCC 27551)</name>
    <dbReference type="NCBI Taxonomy" id="336203"/>
    <lineage>
        <taxon>Bacteria</taxon>
        <taxon>Pseudomonadati</taxon>
        <taxon>Pseudomonadota</taxon>
        <taxon>Alphaproteobacteria</taxon>
        <taxon>Sphingomonadales</taxon>
        <taxon>Sphingomonadaceae</taxon>
        <taxon>Sphingobium</taxon>
    </lineage>
</organism>
<dbReference type="AlphaFoldDB" id="A0A292ZHB1"/>
<reference evidence="1 2" key="1">
    <citation type="journal article" date="2013" name="Biodegradation">
        <title>Occurrence of 4-tert-butylphenol (4-t-BP) biodegradation in an aquatic sample caused by the presence of Spirodela polyrrhiza and isolation of a 4-t-BP-utilizing bacterium.</title>
        <authorList>
            <person name="Ogata Y."/>
            <person name="Toyama T."/>
            <person name="Yu N."/>
            <person name="Wang X."/>
            <person name="Sei K."/>
            <person name="Ike M."/>
        </authorList>
    </citation>
    <scope>NUCLEOTIDE SEQUENCE [LARGE SCALE GENOMIC DNA]</scope>
    <source>
        <strain evidence="1 2">OMI</strain>
    </source>
</reference>
<reference evidence="1 2" key="2">
    <citation type="journal article" date="2013" name="Environ. Sci. Technol.">
        <title>The 4-tert-butylphenol-utilizing bacterium Sphingobium fuliginis OMI can degrade bisphenols via phenolic ring hydroxylation and meta-cleavage pathway.</title>
        <authorList>
            <person name="Ogata Y."/>
            <person name="Goda S."/>
            <person name="Toyama T."/>
            <person name="Sei K."/>
            <person name="Ike M."/>
        </authorList>
    </citation>
    <scope>NUCLEOTIDE SEQUENCE [LARGE SCALE GENOMIC DNA]</scope>
    <source>
        <strain evidence="1 2">OMI</strain>
    </source>
</reference>
<gene>
    <name evidence="1" type="ORF">SFOMI_2789</name>
</gene>
<dbReference type="EMBL" id="BEWI01000032">
    <property type="protein sequence ID" value="GAY22233.1"/>
    <property type="molecule type" value="Genomic_DNA"/>
</dbReference>
<name>A0A292ZHB1_SPHSA</name>
<protein>
    <submittedName>
        <fullName evidence="1">Uncharacterized protein</fullName>
    </submittedName>
</protein>
<evidence type="ECO:0000313" key="1">
    <source>
        <dbReference type="EMBL" id="GAY22233.1"/>
    </source>
</evidence>
<evidence type="ECO:0000313" key="2">
    <source>
        <dbReference type="Proteomes" id="UP000221538"/>
    </source>
</evidence>